<evidence type="ECO:0000313" key="5">
    <source>
        <dbReference type="EMBL" id="ACO61826.1"/>
    </source>
</evidence>
<protein>
    <recommendedName>
        <fullName evidence="7">Purple acid phosphatase</fullName>
    </recommendedName>
</protein>
<dbReference type="Gene3D" id="3.60.21.10">
    <property type="match status" value="1"/>
</dbReference>
<dbReference type="Pfam" id="PF14008">
    <property type="entry name" value="Metallophos_C"/>
    <property type="match status" value="1"/>
</dbReference>
<dbReference type="KEGG" id="mis:MICPUN_68182"/>
<dbReference type="eggNOG" id="KOG1378">
    <property type="taxonomic scope" value="Eukaryota"/>
</dbReference>
<reference evidence="5 6" key="1">
    <citation type="journal article" date="2009" name="Science">
        <title>Green evolution and dynamic adaptations revealed by genomes of the marine picoeukaryotes Micromonas.</title>
        <authorList>
            <person name="Worden A.Z."/>
            <person name="Lee J.H."/>
            <person name="Mock T."/>
            <person name="Rouze P."/>
            <person name="Simmons M.P."/>
            <person name="Aerts A.L."/>
            <person name="Allen A.E."/>
            <person name="Cuvelier M.L."/>
            <person name="Derelle E."/>
            <person name="Everett M.V."/>
            <person name="Foulon E."/>
            <person name="Grimwood J."/>
            <person name="Gundlach H."/>
            <person name="Henrissat B."/>
            <person name="Napoli C."/>
            <person name="McDonald S.M."/>
            <person name="Parker M.S."/>
            <person name="Rombauts S."/>
            <person name="Salamov A."/>
            <person name="Von Dassow P."/>
            <person name="Badger J.H."/>
            <person name="Coutinho P.M."/>
            <person name="Demir E."/>
            <person name="Dubchak I."/>
            <person name="Gentemann C."/>
            <person name="Eikrem W."/>
            <person name="Gready J.E."/>
            <person name="John U."/>
            <person name="Lanier W."/>
            <person name="Lindquist E.A."/>
            <person name="Lucas S."/>
            <person name="Mayer K.F."/>
            <person name="Moreau H."/>
            <person name="Not F."/>
            <person name="Otillar R."/>
            <person name="Panaud O."/>
            <person name="Pangilinan J."/>
            <person name="Paulsen I."/>
            <person name="Piegu B."/>
            <person name="Poliakov A."/>
            <person name="Robbens S."/>
            <person name="Schmutz J."/>
            <person name="Toulza E."/>
            <person name="Wyss T."/>
            <person name="Zelensky A."/>
            <person name="Zhou K."/>
            <person name="Armbrust E.V."/>
            <person name="Bhattacharya D."/>
            <person name="Goodenough U.W."/>
            <person name="Van de Peer Y."/>
            <person name="Grigoriev I.V."/>
        </authorList>
    </citation>
    <scope>NUCLEOTIDE SEQUENCE [LARGE SCALE GENOMIC DNA]</scope>
    <source>
        <strain evidence="6">RCC299 / NOUM17</strain>
    </source>
</reference>
<feature type="domain" description="Purple acid phosphatase C-terminal" evidence="4">
    <location>
        <begin position="309"/>
        <end position="361"/>
    </location>
</feature>
<dbReference type="OMA" id="ATHATWE"/>
<dbReference type="PANTHER" id="PTHR22953:SF153">
    <property type="entry name" value="PURPLE ACID PHOSPHATASE"/>
    <property type="match status" value="1"/>
</dbReference>
<accession>C1E1Z0</accession>
<dbReference type="InterPro" id="IPR004843">
    <property type="entry name" value="Calcineurin-like_PHP"/>
</dbReference>
<dbReference type="InParanoid" id="C1E1Z0"/>
<evidence type="ECO:0000259" key="3">
    <source>
        <dbReference type="Pfam" id="PF00149"/>
    </source>
</evidence>
<feature type="domain" description="Calcineurin-like phosphoesterase" evidence="3">
    <location>
        <begin position="97"/>
        <end position="291"/>
    </location>
</feature>
<dbReference type="AlphaFoldDB" id="C1E1Z0"/>
<dbReference type="PANTHER" id="PTHR22953">
    <property type="entry name" value="ACID PHOSPHATASE RELATED"/>
    <property type="match status" value="1"/>
</dbReference>
<gene>
    <name evidence="5" type="ORF">MICPUN_68182</name>
</gene>
<evidence type="ECO:0000256" key="2">
    <source>
        <dbReference type="ARBA" id="ARBA00023180"/>
    </source>
</evidence>
<name>C1E1Z0_MICCC</name>
<sequence length="363" mass="39913">MGPRTPVRVEDLVALANTSTWAEPDAVNYRVVKDADDYQSPIINVAHLTGLEGNAHYHYAIPGDTKTHRHFNAPPDSLKESSEDAAAGKEVHASTVFAVVGDTGQTEVTAAVFEHIAGMDDADVLLHTGDLSYADGFPPRWDTFGRLAEGVMDRLPSLFVAGNHDVTSNGVESQAYHTRYPSPHRSSGSASPEWWSLDVGLAHVIGFSSYAPSKGPGAFDGADAPLTRWLEKDLKKVNRAITPWIIVVFHVPWYNSNHGHFKEAERARVALEKLLYEAGVDVVLNGHVHSYERIRAVYDYQPNECGVSHIVVGDGGNYEGPYGESWMNPQPAWSAFREGSFGAGRLELHNATHATWEWRRTTC</sequence>
<dbReference type="InterPro" id="IPR039331">
    <property type="entry name" value="PAPs-like"/>
</dbReference>
<dbReference type="Proteomes" id="UP000002009">
    <property type="component" value="Chromosome 3"/>
</dbReference>
<dbReference type="InterPro" id="IPR029052">
    <property type="entry name" value="Metallo-depent_PP-like"/>
</dbReference>
<dbReference type="InterPro" id="IPR025733">
    <property type="entry name" value="PAPs_C"/>
</dbReference>
<keyword evidence="2" id="KW-0325">Glycoprotein</keyword>
<dbReference type="OrthoDB" id="407721at2759"/>
<keyword evidence="1" id="KW-0732">Signal</keyword>
<evidence type="ECO:0000259" key="4">
    <source>
        <dbReference type="Pfam" id="PF14008"/>
    </source>
</evidence>
<dbReference type="Pfam" id="PF00149">
    <property type="entry name" value="Metallophos"/>
    <property type="match status" value="1"/>
</dbReference>
<dbReference type="STRING" id="296587.C1E1Z0"/>
<organism evidence="5 6">
    <name type="scientific">Micromonas commoda (strain RCC299 / NOUM17 / CCMP2709)</name>
    <name type="common">Picoplanktonic green alga</name>
    <dbReference type="NCBI Taxonomy" id="296587"/>
    <lineage>
        <taxon>Eukaryota</taxon>
        <taxon>Viridiplantae</taxon>
        <taxon>Chlorophyta</taxon>
        <taxon>Mamiellophyceae</taxon>
        <taxon>Mamiellales</taxon>
        <taxon>Mamiellaceae</taxon>
        <taxon>Micromonas</taxon>
    </lineage>
</organism>
<evidence type="ECO:0000256" key="1">
    <source>
        <dbReference type="ARBA" id="ARBA00022729"/>
    </source>
</evidence>
<dbReference type="FunCoup" id="C1E1Z0">
    <property type="interactions" value="1066"/>
</dbReference>
<dbReference type="CDD" id="cd00839">
    <property type="entry name" value="MPP_PAPs"/>
    <property type="match status" value="1"/>
</dbReference>
<evidence type="ECO:0008006" key="7">
    <source>
        <dbReference type="Google" id="ProtNLM"/>
    </source>
</evidence>
<evidence type="ECO:0000313" key="6">
    <source>
        <dbReference type="Proteomes" id="UP000002009"/>
    </source>
</evidence>
<keyword evidence="6" id="KW-1185">Reference proteome</keyword>
<dbReference type="SUPFAM" id="SSF56300">
    <property type="entry name" value="Metallo-dependent phosphatases"/>
    <property type="match status" value="1"/>
</dbReference>
<proteinExistence type="predicted"/>
<dbReference type="GO" id="GO:0003993">
    <property type="term" value="F:acid phosphatase activity"/>
    <property type="evidence" value="ECO:0007669"/>
    <property type="project" value="InterPro"/>
</dbReference>
<dbReference type="RefSeq" id="XP_002500568.1">
    <property type="nucleotide sequence ID" value="XM_002500522.1"/>
</dbReference>
<dbReference type="EMBL" id="CP001324">
    <property type="protein sequence ID" value="ACO61826.1"/>
    <property type="molecule type" value="Genomic_DNA"/>
</dbReference>
<feature type="non-terminal residue" evidence="5">
    <location>
        <position position="363"/>
    </location>
</feature>
<dbReference type="InterPro" id="IPR041792">
    <property type="entry name" value="MPP_PAP"/>
</dbReference>
<dbReference type="GeneID" id="8242181"/>